<keyword evidence="2" id="KW-1185">Reference proteome</keyword>
<dbReference type="RefSeq" id="WP_069194859.1">
    <property type="nucleotide sequence ID" value="NZ_RLII01000016.1"/>
</dbReference>
<name>A0A4Q0I331_9FIRM</name>
<protein>
    <submittedName>
        <fullName evidence="1">Uncharacterized protein</fullName>
    </submittedName>
</protein>
<proteinExistence type="predicted"/>
<evidence type="ECO:0000313" key="1">
    <source>
        <dbReference type="EMBL" id="RXE58581.1"/>
    </source>
</evidence>
<accession>A0A4Q0I331</accession>
<comment type="caution">
    <text evidence="1">The sequence shown here is derived from an EMBL/GenBank/DDBJ whole genome shotgun (WGS) entry which is preliminary data.</text>
</comment>
<dbReference type="Gene3D" id="1.25.10.10">
    <property type="entry name" value="Leucine-rich Repeat Variant"/>
    <property type="match status" value="1"/>
</dbReference>
<dbReference type="AlphaFoldDB" id="A0A4Q0I331"/>
<organism evidence="1 2">
    <name type="scientific">Acetivibrio mesophilus</name>
    <dbReference type="NCBI Taxonomy" id="2487273"/>
    <lineage>
        <taxon>Bacteria</taxon>
        <taxon>Bacillati</taxon>
        <taxon>Bacillota</taxon>
        <taxon>Clostridia</taxon>
        <taxon>Eubacteriales</taxon>
        <taxon>Oscillospiraceae</taxon>
        <taxon>Acetivibrio</taxon>
    </lineage>
</organism>
<reference evidence="2" key="1">
    <citation type="submission" date="2018-11" db="EMBL/GenBank/DDBJ databases">
        <title>Genome sequencing of a novel mesophilic and cellulolytic organism within the genus Hungateiclostridium.</title>
        <authorList>
            <person name="Rettenmaier R."/>
            <person name="Liebl W."/>
            <person name="Zverlov V."/>
        </authorList>
    </citation>
    <scope>NUCLEOTIDE SEQUENCE [LARGE SCALE GENOMIC DNA]</scope>
    <source>
        <strain evidence="2">N2K1</strain>
    </source>
</reference>
<evidence type="ECO:0000313" key="2">
    <source>
        <dbReference type="Proteomes" id="UP000289166"/>
    </source>
</evidence>
<dbReference type="OrthoDB" id="1838265at2"/>
<sequence>MEKAELLFESYNMVIEESCNKIFMNEKEEDILKIDEDRLYEIVDEDLEKWGKAPMQELDGLSPDEYFNSISEIGQLLELFKLGAKMCDMRLPNSLIDRIASYNEVAEDELLKLATDRCVQSNEEEIFSSLMAICVLGEWRTERAVGPLIKLLGNLEIETNMNDEIVLEKVIDALALIGGAAVPAIVDRLNSIEDFGILDEYLLTCLTKMEAKALDKDVYDTVYRCLKNSFLRMSNKAFGAICLGDFGDGRAIPALKGYVQKNMGSIDYETYCDIQSAVIRLGGNMDDIKIEFA</sequence>
<gene>
    <name evidence="1" type="ORF">EFD62_11865</name>
</gene>
<dbReference type="InterPro" id="IPR011989">
    <property type="entry name" value="ARM-like"/>
</dbReference>
<dbReference type="EMBL" id="RLII01000016">
    <property type="protein sequence ID" value="RXE58581.1"/>
    <property type="molecule type" value="Genomic_DNA"/>
</dbReference>
<dbReference type="Proteomes" id="UP000289166">
    <property type="component" value="Unassembled WGS sequence"/>
</dbReference>